<feature type="compositionally biased region" description="Polar residues" evidence="1">
    <location>
        <begin position="396"/>
        <end position="413"/>
    </location>
</feature>
<proteinExistence type="predicted"/>
<feature type="region of interest" description="Disordered" evidence="1">
    <location>
        <begin position="476"/>
        <end position="525"/>
    </location>
</feature>
<reference evidence="2 3" key="1">
    <citation type="submission" date="2015-07" db="EMBL/GenBank/DDBJ databases">
        <title>Comparative genomics of the Sigatoka disease complex on banana suggests a link between parallel evolutionary changes in Pseudocercospora fijiensis and Pseudocercospora eumusae and increased virulence on the banana host.</title>
        <authorList>
            <person name="Chang T.-C."/>
            <person name="Salvucci A."/>
            <person name="Crous P.W."/>
            <person name="Stergiopoulos I."/>
        </authorList>
    </citation>
    <scope>NUCLEOTIDE SEQUENCE [LARGE SCALE GENOMIC DNA]</scope>
    <source>
        <strain evidence="2 3">CBS 114824</strain>
    </source>
</reference>
<feature type="compositionally biased region" description="Polar residues" evidence="1">
    <location>
        <begin position="426"/>
        <end position="439"/>
    </location>
</feature>
<sequence>MRTARWWLIGPGKGGNRAASHEIHLTIALLLRIYSIHPLRRLHMSSTTYTGAIVFANPAYGHKAQSWILDGVHETPSDIAALSHEYVFGSLGADNIILTSCKPSKLHNGHLASMVLELKVRFQIRFILFIGRLPGGSEELKLIQMEACDVAGSNRGGTSPSKSPSLITKFIDIPGVKATWDQNGLTLLPLRGTLKPERRGNAYDVYCKDESLFKYLTLEKLLELDRGITFKEQQEVLNVFHNILCLELGEYTTGLQGLTRLAIVGLLHFCKTFPGAISQVYSASSAAAGATKSTTDSITIAEVATSTPDLHARSARQEMGSCVYSHNLIGGHAVVHLGNNISYHRSSIGSPMSGTTISTWGPTALCGLMVAYNVHKMNKFAENLDDPVRKKANGPQVVQGQTYVSKPATTNIATPLPQHPKHASRESPNTASAFSEKTVENTGTITASANDFSRIKANEQYNLETAWSRAISLATERRRDESTTYRRITPTPSDSQPHRSSPDPPTPGTTCTSSSDKTYYPGLAHDYRPRSRVSKLDNEHIGRSRFQMGDQVCILDGRSPRSAVFEIIELCPGESCWQYRVQPHASRFTYAAGTRDNEWIAGWLLSPAAHTLPLLRPQDATILQGAVMNATGSSSKTPRNSPRQEQVVRAGSKRR</sequence>
<gene>
    <name evidence="2" type="ORF">AC578_6911</name>
</gene>
<feature type="region of interest" description="Disordered" evidence="1">
    <location>
        <begin position="630"/>
        <end position="655"/>
    </location>
</feature>
<organism evidence="2 3">
    <name type="scientific">Pseudocercospora eumusae</name>
    <dbReference type="NCBI Taxonomy" id="321146"/>
    <lineage>
        <taxon>Eukaryota</taxon>
        <taxon>Fungi</taxon>
        <taxon>Dikarya</taxon>
        <taxon>Ascomycota</taxon>
        <taxon>Pezizomycotina</taxon>
        <taxon>Dothideomycetes</taxon>
        <taxon>Dothideomycetidae</taxon>
        <taxon>Mycosphaerellales</taxon>
        <taxon>Mycosphaerellaceae</taxon>
        <taxon>Pseudocercospora</taxon>
    </lineage>
</organism>
<name>A0A139H2H6_9PEZI</name>
<dbReference type="Proteomes" id="UP000070133">
    <property type="component" value="Unassembled WGS sequence"/>
</dbReference>
<keyword evidence="3" id="KW-1185">Reference proteome</keyword>
<comment type="caution">
    <text evidence="2">The sequence shown here is derived from an EMBL/GenBank/DDBJ whole genome shotgun (WGS) entry which is preliminary data.</text>
</comment>
<evidence type="ECO:0000313" key="3">
    <source>
        <dbReference type="Proteomes" id="UP000070133"/>
    </source>
</evidence>
<evidence type="ECO:0000256" key="1">
    <source>
        <dbReference type="SAM" id="MobiDB-lite"/>
    </source>
</evidence>
<dbReference type="OrthoDB" id="10405467at2759"/>
<protein>
    <submittedName>
        <fullName evidence="2">Uncharacterized protein</fullName>
    </submittedName>
</protein>
<dbReference type="AlphaFoldDB" id="A0A139H2H6"/>
<feature type="region of interest" description="Disordered" evidence="1">
    <location>
        <begin position="396"/>
        <end position="439"/>
    </location>
</feature>
<evidence type="ECO:0000313" key="2">
    <source>
        <dbReference type="EMBL" id="KXS96644.1"/>
    </source>
</evidence>
<dbReference type="EMBL" id="LFZN01000168">
    <property type="protein sequence ID" value="KXS96644.1"/>
    <property type="molecule type" value="Genomic_DNA"/>
</dbReference>
<accession>A0A139H2H6</accession>
<feature type="compositionally biased region" description="Polar residues" evidence="1">
    <location>
        <begin position="630"/>
        <end position="644"/>
    </location>
</feature>